<feature type="transmembrane region" description="Helical" evidence="6">
    <location>
        <begin position="31"/>
        <end position="50"/>
    </location>
</feature>
<dbReference type="InterPro" id="IPR019264">
    <property type="entry name" value="DUF2179"/>
</dbReference>
<dbReference type="GO" id="GO:0005886">
    <property type="term" value="C:plasma membrane"/>
    <property type="evidence" value="ECO:0007669"/>
    <property type="project" value="UniProtKB-SubCell"/>
</dbReference>
<reference evidence="8 9" key="1">
    <citation type="submission" date="2018-01" db="EMBL/GenBank/DDBJ databases">
        <title>Genome Sequencing and Assembly of Anaerobacter polyendosporus strain CT4.</title>
        <authorList>
            <person name="Tachaapaikoon C."/>
            <person name="Sutheeworapong S."/>
            <person name="Jenjaroenpun P."/>
            <person name="Wongsurawat T."/>
            <person name="Nookeaw I."/>
            <person name="Cheawchanlertfa P."/>
            <person name="Kosugi A."/>
            <person name="Cheevadhanarak S."/>
            <person name="Ratanakhanokchai K."/>
        </authorList>
    </citation>
    <scope>NUCLEOTIDE SEQUENCE [LARGE SCALE GENOMIC DNA]</scope>
    <source>
        <strain evidence="8 9">CT4</strain>
    </source>
</reference>
<feature type="transmembrane region" description="Helical" evidence="6">
    <location>
        <begin position="62"/>
        <end position="92"/>
    </location>
</feature>
<accession>A0A410DW43</accession>
<evidence type="ECO:0000256" key="2">
    <source>
        <dbReference type="ARBA" id="ARBA00022475"/>
    </source>
</evidence>
<feature type="transmembrane region" description="Helical" evidence="6">
    <location>
        <begin position="175"/>
        <end position="192"/>
    </location>
</feature>
<feature type="domain" description="DUF2179" evidence="7">
    <location>
        <begin position="221"/>
        <end position="275"/>
    </location>
</feature>
<dbReference type="AlphaFoldDB" id="A0A410DW43"/>
<dbReference type="Pfam" id="PF10035">
    <property type="entry name" value="DUF2179"/>
    <property type="match status" value="1"/>
</dbReference>
<gene>
    <name evidence="8" type="ORF">C1I91_17540</name>
</gene>
<dbReference type="KEGG" id="cmah:C1I91_17540"/>
<keyword evidence="3 6" id="KW-0812">Transmembrane</keyword>
<feature type="transmembrane region" description="Helical" evidence="6">
    <location>
        <begin position="107"/>
        <end position="126"/>
    </location>
</feature>
<keyword evidence="9" id="KW-1185">Reference proteome</keyword>
<keyword evidence="4 6" id="KW-1133">Transmembrane helix</keyword>
<dbReference type="PANTHER" id="PTHR33545">
    <property type="entry name" value="UPF0750 MEMBRANE PROTEIN YITT-RELATED"/>
    <property type="match status" value="1"/>
</dbReference>
<dbReference type="Proteomes" id="UP000286268">
    <property type="component" value="Chromosome"/>
</dbReference>
<dbReference type="EMBL" id="CP025746">
    <property type="protein sequence ID" value="QAA33304.1"/>
    <property type="molecule type" value="Genomic_DNA"/>
</dbReference>
<comment type="subcellular location">
    <subcellularLocation>
        <location evidence="1">Cell membrane</location>
        <topology evidence="1">Multi-pass membrane protein</topology>
    </subcellularLocation>
</comment>
<dbReference type="RefSeq" id="WP_128214027.1">
    <property type="nucleotide sequence ID" value="NZ_CP025746.1"/>
</dbReference>
<dbReference type="OrthoDB" id="9779786at2"/>
<evidence type="ECO:0000256" key="5">
    <source>
        <dbReference type="ARBA" id="ARBA00023136"/>
    </source>
</evidence>
<dbReference type="Gene3D" id="3.30.70.120">
    <property type="match status" value="1"/>
</dbReference>
<keyword evidence="2" id="KW-1003">Cell membrane</keyword>
<keyword evidence="5 6" id="KW-0472">Membrane</keyword>
<dbReference type="Pfam" id="PF02588">
    <property type="entry name" value="YitT_membrane"/>
    <property type="match status" value="1"/>
</dbReference>
<dbReference type="CDD" id="cd16380">
    <property type="entry name" value="YitT_C"/>
    <property type="match status" value="1"/>
</dbReference>
<dbReference type="PIRSF" id="PIRSF006483">
    <property type="entry name" value="Membrane_protein_YitT"/>
    <property type="match status" value="1"/>
</dbReference>
<evidence type="ECO:0000256" key="1">
    <source>
        <dbReference type="ARBA" id="ARBA00004651"/>
    </source>
</evidence>
<name>A0A410DW43_9CLOT</name>
<protein>
    <recommendedName>
        <fullName evidence="7">DUF2179 domain-containing protein</fullName>
    </recommendedName>
</protein>
<dbReference type="InterPro" id="IPR015867">
    <property type="entry name" value="N-reg_PII/ATP_PRibTrfase_C"/>
</dbReference>
<sequence>MKNKIKDFILLFIGSVLVAVGTYFFLAPNKIAAGGISGAAIIINNLIPKLPIGGLMMSMEVVLFLLGIIIIGPFFGGKTIFCSFSISGLILIFEELFPKVQPINNDILVQLIFGVLICGVGMGIVFNQNASTGGTDIIAKIINKYFNISIGNSLLAADIIVTVAATSVFGLNVGIYSILGVIINCTLIDKVINTLNTYKQVAIISSEGEEIKRYIMDVLERSATIYYAKGAYNNNESEVITTILSRKQFQQLKQFIADIDDRAFITINEVNEVLGEGFTFS</sequence>
<proteinExistence type="predicted"/>
<feature type="transmembrane region" description="Helical" evidence="6">
    <location>
        <begin position="7"/>
        <end position="25"/>
    </location>
</feature>
<evidence type="ECO:0000259" key="7">
    <source>
        <dbReference type="Pfam" id="PF10035"/>
    </source>
</evidence>
<evidence type="ECO:0000313" key="9">
    <source>
        <dbReference type="Proteomes" id="UP000286268"/>
    </source>
</evidence>
<organism evidence="8 9">
    <name type="scientific">Clostridium manihotivorum</name>
    <dbReference type="NCBI Taxonomy" id="2320868"/>
    <lineage>
        <taxon>Bacteria</taxon>
        <taxon>Bacillati</taxon>
        <taxon>Bacillota</taxon>
        <taxon>Clostridia</taxon>
        <taxon>Eubacteriales</taxon>
        <taxon>Clostridiaceae</taxon>
        <taxon>Clostridium</taxon>
    </lineage>
</organism>
<evidence type="ECO:0000256" key="4">
    <source>
        <dbReference type="ARBA" id="ARBA00022989"/>
    </source>
</evidence>
<feature type="transmembrane region" description="Helical" evidence="6">
    <location>
        <begin position="146"/>
        <end position="169"/>
    </location>
</feature>
<evidence type="ECO:0000256" key="6">
    <source>
        <dbReference type="SAM" id="Phobius"/>
    </source>
</evidence>
<evidence type="ECO:0000313" key="8">
    <source>
        <dbReference type="EMBL" id="QAA33304.1"/>
    </source>
</evidence>
<dbReference type="PANTHER" id="PTHR33545:SF9">
    <property type="entry name" value="UPF0750 MEMBRANE PROTEIN YITE"/>
    <property type="match status" value="1"/>
</dbReference>
<dbReference type="InterPro" id="IPR051461">
    <property type="entry name" value="UPF0750_membrane"/>
</dbReference>
<evidence type="ECO:0000256" key="3">
    <source>
        <dbReference type="ARBA" id="ARBA00022692"/>
    </source>
</evidence>
<dbReference type="InterPro" id="IPR003740">
    <property type="entry name" value="YitT"/>
</dbReference>